<dbReference type="EMBL" id="JAADJG010000241">
    <property type="protein sequence ID" value="KAF4450821.1"/>
    <property type="molecule type" value="Genomic_DNA"/>
</dbReference>
<comment type="caution">
    <text evidence="3">The sequence shown here is derived from an EMBL/GenBank/DDBJ whole genome shotgun (WGS) entry which is preliminary data.</text>
</comment>
<dbReference type="AlphaFoldDB" id="A0A8H4KJD0"/>
<accession>A0A8H4KJD0</accession>
<dbReference type="GO" id="GO:0006508">
    <property type="term" value="P:proteolysis"/>
    <property type="evidence" value="ECO:0007669"/>
    <property type="project" value="InterPro"/>
</dbReference>
<evidence type="ECO:0000259" key="2">
    <source>
        <dbReference type="Pfam" id="PF00656"/>
    </source>
</evidence>
<gene>
    <name evidence="3" type="ORF">F53441_6153</name>
</gene>
<dbReference type="InterPro" id="IPR011600">
    <property type="entry name" value="Pept_C14_caspase"/>
</dbReference>
<dbReference type="Proteomes" id="UP000605986">
    <property type="component" value="Unassembled WGS sequence"/>
</dbReference>
<dbReference type="Gene3D" id="3.40.50.1460">
    <property type="match status" value="1"/>
</dbReference>
<proteinExistence type="inferred from homology"/>
<organism evidence="3 4">
    <name type="scientific">Fusarium austroafricanum</name>
    <dbReference type="NCBI Taxonomy" id="2364996"/>
    <lineage>
        <taxon>Eukaryota</taxon>
        <taxon>Fungi</taxon>
        <taxon>Dikarya</taxon>
        <taxon>Ascomycota</taxon>
        <taxon>Pezizomycotina</taxon>
        <taxon>Sordariomycetes</taxon>
        <taxon>Hypocreomycetidae</taxon>
        <taxon>Hypocreales</taxon>
        <taxon>Nectriaceae</taxon>
        <taxon>Fusarium</taxon>
        <taxon>Fusarium concolor species complex</taxon>
    </lineage>
</organism>
<dbReference type="GO" id="GO:0004197">
    <property type="term" value="F:cysteine-type endopeptidase activity"/>
    <property type="evidence" value="ECO:0007669"/>
    <property type="project" value="InterPro"/>
</dbReference>
<dbReference type="Pfam" id="PF00656">
    <property type="entry name" value="Peptidase_C14"/>
    <property type="match status" value="1"/>
</dbReference>
<sequence>MQNLLQKQLMSTVNIQIFTASERLVTEEYQGEIFPTDESNWPTCTNVISAMQNIISMAKTGDFVYVHYSGHGTRMKPVFEISNHTVGDLALVLLQGQQSPEKYLSGPRLAGLLKGMTDKGLIVTVVLDCCFSASVYRNSELDDNVRFLADESEAEMNPEDITRGDSSHLEYRDGSMRDNWLIDPDRYTILAACGPREIAKGGFEAMEKQRSYGLLSYFLAKTLSDHGLDRMHKDIYRHIRSVFEQHRIPQNPLLYGNGNQGFFGIAKQHSGIRHACVVKPESIRLLSGAAHGVCRGDRFSLRPSKSVCEETTQRERTYAVGEVTQIGPLTSEMRLSGVSETIQTGWVAEPLTSSNMSNFLIQLDPGLLCYDGLLESLKRKGLGIFITGDPESAAQAIQVMCRTKVDYSIVNRPLENILHIPRVPCGEGDIESLCNILEHLARFQMVKTLFNKSPAHAFLQSVQVQISLGDQTFKQDEQIHTQHEGLAQLIVKNMGNTDIFVHVYNMGPCGRVKNIFGGTFVQVPPKGEADRIKGIGCTGIYKKKIKMKVPPVLQADGFCIDIIKVFVTSKATSFEMLELPNFQQLESHQPGHRESNGLSEDVEDWMAFNFYMRTVM</sequence>
<evidence type="ECO:0000313" key="3">
    <source>
        <dbReference type="EMBL" id="KAF4450821.1"/>
    </source>
</evidence>
<dbReference type="GO" id="GO:0005737">
    <property type="term" value="C:cytoplasm"/>
    <property type="evidence" value="ECO:0007669"/>
    <property type="project" value="TreeGrafter"/>
</dbReference>
<keyword evidence="4" id="KW-1185">Reference proteome</keyword>
<reference evidence="3" key="1">
    <citation type="submission" date="2020-01" db="EMBL/GenBank/DDBJ databases">
        <title>Identification and distribution of gene clusters putatively required for synthesis of sphingolipid metabolism inhibitors in phylogenetically diverse species of the filamentous fungus Fusarium.</title>
        <authorList>
            <person name="Kim H.-S."/>
            <person name="Busman M."/>
            <person name="Brown D.W."/>
            <person name="Divon H."/>
            <person name="Uhlig S."/>
            <person name="Proctor R.H."/>
        </authorList>
    </citation>
    <scope>NUCLEOTIDE SEQUENCE</scope>
    <source>
        <strain evidence="3">NRRL 53441</strain>
    </source>
</reference>
<dbReference type="InterPro" id="IPR050452">
    <property type="entry name" value="Metacaspase"/>
</dbReference>
<dbReference type="PANTHER" id="PTHR48104">
    <property type="entry name" value="METACASPASE-4"/>
    <property type="match status" value="1"/>
</dbReference>
<protein>
    <submittedName>
        <fullName evidence="3">Putative caspase</fullName>
    </submittedName>
</protein>
<feature type="domain" description="Peptidase C14 caspase" evidence="2">
    <location>
        <begin position="34"/>
        <end position="255"/>
    </location>
</feature>
<name>A0A8H4KJD0_9HYPO</name>
<dbReference type="PANTHER" id="PTHR48104:SF30">
    <property type="entry name" value="METACASPASE-1"/>
    <property type="match status" value="1"/>
</dbReference>
<evidence type="ECO:0000256" key="1">
    <source>
        <dbReference type="ARBA" id="ARBA00009005"/>
    </source>
</evidence>
<evidence type="ECO:0000313" key="4">
    <source>
        <dbReference type="Proteomes" id="UP000605986"/>
    </source>
</evidence>
<comment type="similarity">
    <text evidence="1">Belongs to the peptidase C14B family.</text>
</comment>
<dbReference type="OrthoDB" id="3223806at2759"/>